<dbReference type="EMBL" id="CCND01000012">
    <property type="protein sequence ID" value="CDX56865.1"/>
    <property type="molecule type" value="Genomic_DNA"/>
</dbReference>
<feature type="domain" description="TadE-like" evidence="2">
    <location>
        <begin position="14"/>
        <end position="55"/>
    </location>
</feature>
<proteinExistence type="predicted"/>
<dbReference type="Proteomes" id="UP000182888">
    <property type="component" value="Unassembled WGS sequence"/>
</dbReference>
<keyword evidence="1" id="KW-1133">Transmembrane helix</keyword>
<protein>
    <recommendedName>
        <fullName evidence="2">TadE-like domain-containing protein</fullName>
    </recommendedName>
</protein>
<organism evidence="3 4">
    <name type="scientific">Mesorhizobium plurifarium</name>
    <dbReference type="NCBI Taxonomy" id="69974"/>
    <lineage>
        <taxon>Bacteria</taxon>
        <taxon>Pseudomonadati</taxon>
        <taxon>Pseudomonadota</taxon>
        <taxon>Alphaproteobacteria</taxon>
        <taxon>Hyphomicrobiales</taxon>
        <taxon>Phyllobacteriaceae</taxon>
        <taxon>Mesorhizobium</taxon>
    </lineage>
</organism>
<feature type="transmembrane region" description="Helical" evidence="1">
    <location>
        <begin position="20"/>
        <end position="41"/>
    </location>
</feature>
<name>A0A0K2VXV5_MESPL</name>
<dbReference type="InterPro" id="IPR012495">
    <property type="entry name" value="TadE-like_dom"/>
</dbReference>
<evidence type="ECO:0000313" key="3">
    <source>
        <dbReference type="EMBL" id="CDX56865.1"/>
    </source>
</evidence>
<dbReference type="Pfam" id="PF07811">
    <property type="entry name" value="TadE"/>
    <property type="match status" value="1"/>
</dbReference>
<dbReference type="AlphaFoldDB" id="A0A0K2VXV5"/>
<keyword evidence="1" id="KW-0812">Transmembrane</keyword>
<evidence type="ECO:0000313" key="4">
    <source>
        <dbReference type="Proteomes" id="UP000182888"/>
    </source>
</evidence>
<reference evidence="4" key="1">
    <citation type="submission" date="2014-08" db="EMBL/GenBank/DDBJ databases">
        <authorList>
            <person name="Edwards T."/>
        </authorList>
    </citation>
    <scope>NUCLEOTIDE SEQUENCE [LARGE SCALE GENOMIC DNA]</scope>
</reference>
<gene>
    <name evidence="3" type="ORF">MPL1032_20757</name>
</gene>
<sequence length="146" mass="15185">MALPVIRFGRDRAGIAAVELALVMPVLCAALLGIVDGWSYVTSSLAMRAGVKTAANLVMAGGTDDSATQAAALASWEQKPADAAVSITRIYQCGTTVVTSTTICSGPKVPSVFVQIQASGTWSPPFTFGPYPDNTAMGHLQVVRVR</sequence>
<keyword evidence="1" id="KW-0472">Membrane</keyword>
<evidence type="ECO:0000259" key="2">
    <source>
        <dbReference type="Pfam" id="PF07811"/>
    </source>
</evidence>
<evidence type="ECO:0000256" key="1">
    <source>
        <dbReference type="SAM" id="Phobius"/>
    </source>
</evidence>
<accession>A0A0K2VXV5</accession>